<organism evidence="7 8">
    <name type="scientific">Linnemannia elongata AG-77</name>
    <dbReference type="NCBI Taxonomy" id="1314771"/>
    <lineage>
        <taxon>Eukaryota</taxon>
        <taxon>Fungi</taxon>
        <taxon>Fungi incertae sedis</taxon>
        <taxon>Mucoromycota</taxon>
        <taxon>Mortierellomycotina</taxon>
        <taxon>Mortierellomycetes</taxon>
        <taxon>Mortierellales</taxon>
        <taxon>Mortierellaceae</taxon>
        <taxon>Linnemannia</taxon>
    </lineage>
</organism>
<reference evidence="7 8" key="1">
    <citation type="submission" date="2016-05" db="EMBL/GenBank/DDBJ databases">
        <title>Genome sequencing reveals origins of a unique bacterial endosymbiosis in the earliest lineages of terrestrial Fungi.</title>
        <authorList>
            <consortium name="DOE Joint Genome Institute"/>
            <person name="Uehling J."/>
            <person name="Gryganskyi A."/>
            <person name="Hameed K."/>
            <person name="Tschaplinski T."/>
            <person name="Misztal P."/>
            <person name="Wu S."/>
            <person name="Desiro A."/>
            <person name="Vande Pol N."/>
            <person name="Du Z.-Y."/>
            <person name="Zienkiewicz A."/>
            <person name="Zienkiewicz K."/>
            <person name="Morin E."/>
            <person name="Tisserant E."/>
            <person name="Splivallo R."/>
            <person name="Hainaut M."/>
            <person name="Henrissat B."/>
            <person name="Ohm R."/>
            <person name="Kuo A."/>
            <person name="Yan J."/>
            <person name="Lipzen A."/>
            <person name="Nolan M."/>
            <person name="Labutti K."/>
            <person name="Barry K."/>
            <person name="Goldstein A."/>
            <person name="Labbe J."/>
            <person name="Schadt C."/>
            <person name="Tuskan G."/>
            <person name="Grigoriev I."/>
            <person name="Martin F."/>
            <person name="Vilgalys R."/>
            <person name="Bonito G."/>
        </authorList>
    </citation>
    <scope>NUCLEOTIDE SEQUENCE [LARGE SCALE GENOMIC DNA]</scope>
    <source>
        <strain evidence="7 8">AG-77</strain>
    </source>
</reference>
<evidence type="ECO:0000259" key="6">
    <source>
        <dbReference type="PROSITE" id="PS51762"/>
    </source>
</evidence>
<dbReference type="EMBL" id="KV442029">
    <property type="protein sequence ID" value="OAQ31626.1"/>
    <property type="molecule type" value="Genomic_DNA"/>
</dbReference>
<evidence type="ECO:0000256" key="5">
    <source>
        <dbReference type="SAM" id="SignalP"/>
    </source>
</evidence>
<dbReference type="OrthoDB" id="4781at2759"/>
<keyword evidence="3" id="KW-0326">Glycosidase</keyword>
<dbReference type="STRING" id="1314771.A0A197K4L2"/>
<proteinExistence type="predicted"/>
<keyword evidence="4" id="KW-1133">Transmembrane helix</keyword>
<dbReference type="GO" id="GO:0004553">
    <property type="term" value="F:hydrolase activity, hydrolyzing O-glycosyl compounds"/>
    <property type="evidence" value="ECO:0007669"/>
    <property type="project" value="InterPro"/>
</dbReference>
<keyword evidence="1 5" id="KW-0732">Signal</keyword>
<feature type="chain" id="PRO_5008276569" evidence="5">
    <location>
        <begin position="23"/>
        <end position="446"/>
    </location>
</feature>
<dbReference type="AlphaFoldDB" id="A0A197K4L2"/>
<feature type="domain" description="GH16" evidence="6">
    <location>
        <begin position="31"/>
        <end position="356"/>
    </location>
</feature>
<dbReference type="GO" id="GO:0005975">
    <property type="term" value="P:carbohydrate metabolic process"/>
    <property type="evidence" value="ECO:0007669"/>
    <property type="project" value="InterPro"/>
</dbReference>
<evidence type="ECO:0000256" key="3">
    <source>
        <dbReference type="ARBA" id="ARBA00023295"/>
    </source>
</evidence>
<keyword evidence="4" id="KW-0472">Membrane</keyword>
<dbReference type="PANTHER" id="PTHR10963:SF22">
    <property type="entry name" value="GLYCOSIDASE CRH2-RELATED"/>
    <property type="match status" value="1"/>
</dbReference>
<feature type="transmembrane region" description="Helical" evidence="4">
    <location>
        <begin position="414"/>
        <end position="435"/>
    </location>
</feature>
<dbReference type="InterPro" id="IPR000757">
    <property type="entry name" value="Beta-glucanase-like"/>
</dbReference>
<dbReference type="Proteomes" id="UP000078512">
    <property type="component" value="Unassembled WGS sequence"/>
</dbReference>
<dbReference type="InterPro" id="IPR013320">
    <property type="entry name" value="ConA-like_dom_sf"/>
</dbReference>
<gene>
    <name evidence="7" type="ORF">K457DRAFT_17330</name>
</gene>
<protein>
    <submittedName>
        <fullName evidence="7">Glycoside hydrolase family 16 protein</fullName>
    </submittedName>
</protein>
<sequence length="446" mass="49693">MAPLQIIGRILLLTLLLTRAQSEPAATSVSATINLAPPPAPIAPTAAILKSLEGSCRYHPGGGSCPEHAPCCLNGYCSDDPRYCSTGCEPKNSWKESSCFPQAFCSNIHEDFNQPRLASSKTFNGNPYQYDFTTDYNAEGVSIQDSKLKISMKLDRIPNSYGRPQGLGSVVSSTRFMQYGKVKARIKTGSSSPGVVSAFIIRNEDPGDEIDFEVVGRDPTEAQTNFYYRTPPDMPTDLIDYSNTGKQLLNTNTALDFHDYEIEWMPEYILWKVDDKVIRHVFRNETKDDASIDPATGQTRKRYPSSPARIQFGIWDGGQGSEGTAAWAGTPTDWSKPDQNYEIQVDYIDIQCYYPGNETQIWPPLGYGPTKIHDGPYFTPGLDNRNGHDTGDSFYNEQENGVHPYVPFYKNPKLMIPTGCLMGFALVVVGTVEVVRRRRLSKVRWS</sequence>
<keyword evidence="8" id="KW-1185">Reference proteome</keyword>
<dbReference type="PANTHER" id="PTHR10963">
    <property type="entry name" value="GLYCOSYL HYDROLASE-RELATED"/>
    <property type="match status" value="1"/>
</dbReference>
<evidence type="ECO:0000256" key="4">
    <source>
        <dbReference type="SAM" id="Phobius"/>
    </source>
</evidence>
<keyword evidence="2 7" id="KW-0378">Hydrolase</keyword>
<dbReference type="InterPro" id="IPR050546">
    <property type="entry name" value="Glycosyl_Hydrlase_16"/>
</dbReference>
<feature type="signal peptide" evidence="5">
    <location>
        <begin position="1"/>
        <end position="22"/>
    </location>
</feature>
<keyword evidence="4" id="KW-0812">Transmembrane</keyword>
<evidence type="ECO:0000313" key="8">
    <source>
        <dbReference type="Proteomes" id="UP000078512"/>
    </source>
</evidence>
<evidence type="ECO:0000256" key="2">
    <source>
        <dbReference type="ARBA" id="ARBA00022801"/>
    </source>
</evidence>
<dbReference type="Pfam" id="PF00722">
    <property type="entry name" value="Glyco_hydro_16"/>
    <property type="match status" value="1"/>
</dbReference>
<dbReference type="PROSITE" id="PS51762">
    <property type="entry name" value="GH16_2"/>
    <property type="match status" value="1"/>
</dbReference>
<dbReference type="Gene3D" id="2.60.120.200">
    <property type="match status" value="1"/>
</dbReference>
<dbReference type="SUPFAM" id="SSF49899">
    <property type="entry name" value="Concanavalin A-like lectins/glucanases"/>
    <property type="match status" value="1"/>
</dbReference>
<accession>A0A197K4L2</accession>
<name>A0A197K4L2_9FUNG</name>
<evidence type="ECO:0000313" key="7">
    <source>
        <dbReference type="EMBL" id="OAQ31626.1"/>
    </source>
</evidence>
<evidence type="ECO:0000256" key="1">
    <source>
        <dbReference type="ARBA" id="ARBA00022729"/>
    </source>
</evidence>